<dbReference type="GO" id="GO:0030170">
    <property type="term" value="F:pyridoxal phosphate binding"/>
    <property type="evidence" value="ECO:0007669"/>
    <property type="project" value="InterPro"/>
</dbReference>
<dbReference type="PANTHER" id="PTHR42885:SF1">
    <property type="entry name" value="THREONINE-PHOSPHATE DECARBOXYLASE"/>
    <property type="match status" value="1"/>
</dbReference>
<evidence type="ECO:0000313" key="12">
    <source>
        <dbReference type="EMBL" id="GEP61233.1"/>
    </source>
</evidence>
<dbReference type="SUPFAM" id="SSF53383">
    <property type="entry name" value="PLP-dependent transferases"/>
    <property type="match status" value="1"/>
</dbReference>
<dbReference type="InterPro" id="IPR004839">
    <property type="entry name" value="Aminotransferase_I/II_large"/>
</dbReference>
<dbReference type="Pfam" id="PF00155">
    <property type="entry name" value="Aminotran_1_2"/>
    <property type="match status" value="1"/>
</dbReference>
<evidence type="ECO:0000256" key="10">
    <source>
        <dbReference type="SAM" id="MobiDB-lite"/>
    </source>
</evidence>
<reference evidence="12 13" key="1">
    <citation type="submission" date="2019-07" db="EMBL/GenBank/DDBJ databases">
        <title>Whole genome shotgun sequence of Reyranella soli NBRC 108950.</title>
        <authorList>
            <person name="Hosoyama A."/>
            <person name="Uohara A."/>
            <person name="Ohji S."/>
            <person name="Ichikawa N."/>
        </authorList>
    </citation>
    <scope>NUCLEOTIDE SEQUENCE [LARGE SCALE GENOMIC DNA]</scope>
    <source>
        <strain evidence="12 13">NBRC 108950</strain>
    </source>
</reference>
<organism evidence="12 13">
    <name type="scientific">Reyranella soli</name>
    <dbReference type="NCBI Taxonomy" id="1230389"/>
    <lineage>
        <taxon>Bacteria</taxon>
        <taxon>Pseudomonadati</taxon>
        <taxon>Pseudomonadota</taxon>
        <taxon>Alphaproteobacteria</taxon>
        <taxon>Hyphomicrobiales</taxon>
        <taxon>Reyranellaceae</taxon>
        <taxon>Reyranella</taxon>
    </lineage>
</organism>
<dbReference type="Gene3D" id="3.40.640.10">
    <property type="entry name" value="Type I PLP-dependent aspartate aminotransferase-like (Major domain)"/>
    <property type="match status" value="1"/>
</dbReference>
<evidence type="ECO:0000313" key="13">
    <source>
        <dbReference type="Proteomes" id="UP000321058"/>
    </source>
</evidence>
<dbReference type="AlphaFoldDB" id="A0A512NQK6"/>
<evidence type="ECO:0000256" key="9">
    <source>
        <dbReference type="ARBA" id="ARBA00048531"/>
    </source>
</evidence>
<dbReference type="InterPro" id="IPR015421">
    <property type="entry name" value="PyrdxlP-dep_Trfase_major"/>
</dbReference>
<dbReference type="EC" id="4.1.1.81" evidence="4"/>
<accession>A0A512NQK6</accession>
<evidence type="ECO:0000256" key="7">
    <source>
        <dbReference type="ARBA" id="ARBA00023239"/>
    </source>
</evidence>
<name>A0A512NQK6_9HYPH</name>
<dbReference type="PANTHER" id="PTHR42885">
    <property type="entry name" value="HISTIDINOL-PHOSPHATE AMINOTRANSFERASE-RELATED"/>
    <property type="match status" value="1"/>
</dbReference>
<dbReference type="PROSITE" id="PS00105">
    <property type="entry name" value="AA_TRANSFER_CLASS_1"/>
    <property type="match status" value="1"/>
</dbReference>
<feature type="region of interest" description="Disordered" evidence="10">
    <location>
        <begin position="1"/>
        <end position="27"/>
    </location>
</feature>
<dbReference type="GO" id="GO:0009236">
    <property type="term" value="P:cobalamin biosynthetic process"/>
    <property type="evidence" value="ECO:0007669"/>
    <property type="project" value="UniProtKB-UniPathway"/>
</dbReference>
<dbReference type="GO" id="GO:0048472">
    <property type="term" value="F:threonine-phosphate decarboxylase activity"/>
    <property type="evidence" value="ECO:0007669"/>
    <property type="project" value="UniProtKB-EC"/>
</dbReference>
<evidence type="ECO:0000256" key="8">
    <source>
        <dbReference type="ARBA" id="ARBA00029996"/>
    </source>
</evidence>
<evidence type="ECO:0000256" key="1">
    <source>
        <dbReference type="ARBA" id="ARBA00001933"/>
    </source>
</evidence>
<evidence type="ECO:0000256" key="5">
    <source>
        <dbReference type="ARBA" id="ARBA00022573"/>
    </source>
</evidence>
<dbReference type="InterPro" id="IPR005860">
    <property type="entry name" value="CobD"/>
</dbReference>
<keyword evidence="5" id="KW-0169">Cobalamin biosynthesis</keyword>
<comment type="caution">
    <text evidence="12">The sequence shown here is derived from an EMBL/GenBank/DDBJ whole genome shotgun (WGS) entry which is preliminary data.</text>
</comment>
<comment type="pathway">
    <text evidence="3">Cofactor biosynthesis; adenosylcobalamin biosynthesis.</text>
</comment>
<comment type="function">
    <text evidence="2">Decarboxylates L-threonine-O-3-phosphate to yield (R)-1-amino-2-propanol O-2-phosphate, the precursor for the linkage between the nucleotide loop and the corrin ring in cobalamin.</text>
</comment>
<protein>
    <recommendedName>
        <fullName evidence="4">threonine-phosphate decarboxylase</fullName>
        <ecNumber evidence="4">4.1.1.81</ecNumber>
    </recommendedName>
    <alternativeName>
        <fullName evidence="8">L-threonine-O-3-phosphate decarboxylase</fullName>
    </alternativeName>
</protein>
<dbReference type="InterPro" id="IPR015424">
    <property type="entry name" value="PyrdxlP-dep_Trfase"/>
</dbReference>
<dbReference type="UniPathway" id="UPA00148"/>
<proteinExistence type="predicted"/>
<comment type="cofactor">
    <cofactor evidence="1">
        <name>pyridoxal 5'-phosphate</name>
        <dbReference type="ChEBI" id="CHEBI:597326"/>
    </cofactor>
</comment>
<evidence type="ECO:0000259" key="11">
    <source>
        <dbReference type="Pfam" id="PF00155"/>
    </source>
</evidence>
<dbReference type="NCBIfam" id="TIGR01140">
    <property type="entry name" value="L_thr_O3P_dcar"/>
    <property type="match status" value="1"/>
</dbReference>
<comment type="catalytic activity">
    <reaction evidence="9">
        <text>O-phospho-L-threonine + H(+) = (R)-1-aminopropan-2-yl phosphate + CO2</text>
        <dbReference type="Rhea" id="RHEA:11492"/>
        <dbReference type="ChEBI" id="CHEBI:15378"/>
        <dbReference type="ChEBI" id="CHEBI:16526"/>
        <dbReference type="ChEBI" id="CHEBI:58563"/>
        <dbReference type="ChEBI" id="CHEBI:58675"/>
        <dbReference type="EC" id="4.1.1.81"/>
    </reaction>
</comment>
<evidence type="ECO:0000256" key="4">
    <source>
        <dbReference type="ARBA" id="ARBA00012285"/>
    </source>
</evidence>
<keyword evidence="7" id="KW-0456">Lyase</keyword>
<dbReference type="Proteomes" id="UP000321058">
    <property type="component" value="Unassembled WGS sequence"/>
</dbReference>
<dbReference type="EMBL" id="BKAJ01000208">
    <property type="protein sequence ID" value="GEP61233.1"/>
    <property type="molecule type" value="Genomic_DNA"/>
</dbReference>
<keyword evidence="6" id="KW-0663">Pyridoxal phosphate</keyword>
<gene>
    <name evidence="12" type="ORF">RSO01_83990</name>
</gene>
<dbReference type="Gene3D" id="3.90.1150.10">
    <property type="entry name" value="Aspartate Aminotransferase, domain 1"/>
    <property type="match status" value="1"/>
</dbReference>
<evidence type="ECO:0000256" key="6">
    <source>
        <dbReference type="ARBA" id="ARBA00022898"/>
    </source>
</evidence>
<sequence>MQDVPNTGVLTGKPIAHGGDLGEVRRRHPDAPQPWIDLSTGINPVPYPVIEQPADVWSRLPSREAEQALIAAAAARYRCAPGQLVAAPGTQALIQILPRLVPRSRVAIVGPTYAEHEHNWRRHGHDVAVVTTLEAADADVVVVVNPDNPTGRILPTQALRGVTARLLVVDEAFIDLLPGEASLAGNLPGNAVVLRSFGKTYGLAGLRLGFAVAHEALARQLRDELGPWAVAGPALTIGAAALADDAWLQAAATRLADDAHRLDALLASAGFTILGGTTLFRLASHPKAHDKVEDLARQGIHVRAFGHQPTWLRFGLPAGDGEFRRLSAALQVPQKVR</sequence>
<dbReference type="InterPro" id="IPR004838">
    <property type="entry name" value="NHTrfase_class1_PyrdxlP-BS"/>
</dbReference>
<evidence type="ECO:0000256" key="2">
    <source>
        <dbReference type="ARBA" id="ARBA00003444"/>
    </source>
</evidence>
<dbReference type="InterPro" id="IPR015422">
    <property type="entry name" value="PyrdxlP-dep_Trfase_small"/>
</dbReference>
<evidence type="ECO:0000256" key="3">
    <source>
        <dbReference type="ARBA" id="ARBA00004953"/>
    </source>
</evidence>
<keyword evidence="13" id="KW-1185">Reference proteome</keyword>
<feature type="domain" description="Aminotransferase class I/classII large" evidence="11">
    <location>
        <begin position="64"/>
        <end position="319"/>
    </location>
</feature>